<reference evidence="2" key="2">
    <citation type="submission" date="2019-06" db="EMBL/GenBank/DDBJ databases">
        <title>Genomics analysis of Aphanomyces spp. identifies a new class of oomycete effector associated with host adaptation.</title>
        <authorList>
            <person name="Gaulin E."/>
        </authorList>
    </citation>
    <scope>NUCLEOTIDE SEQUENCE</scope>
    <source>
        <strain evidence="2">CBS 578.67</strain>
    </source>
</reference>
<name>A0A485L281_9STRA</name>
<feature type="transmembrane region" description="Helical" evidence="1">
    <location>
        <begin position="272"/>
        <end position="293"/>
    </location>
</feature>
<feature type="transmembrane region" description="Helical" evidence="1">
    <location>
        <begin position="113"/>
        <end position="131"/>
    </location>
</feature>
<accession>A0A485L281</accession>
<evidence type="ECO:0000256" key="1">
    <source>
        <dbReference type="SAM" id="Phobius"/>
    </source>
</evidence>
<keyword evidence="1" id="KW-0812">Transmembrane</keyword>
<feature type="transmembrane region" description="Helical" evidence="1">
    <location>
        <begin position="386"/>
        <end position="403"/>
    </location>
</feature>
<feature type="transmembrane region" description="Helical" evidence="1">
    <location>
        <begin position="143"/>
        <end position="162"/>
    </location>
</feature>
<reference evidence="3 4" key="1">
    <citation type="submission" date="2019-03" db="EMBL/GenBank/DDBJ databases">
        <authorList>
            <person name="Gaulin E."/>
            <person name="Dumas B."/>
        </authorList>
    </citation>
    <scope>NUCLEOTIDE SEQUENCE [LARGE SCALE GENOMIC DNA]</scope>
    <source>
        <strain evidence="3">CBS 568.67</strain>
    </source>
</reference>
<keyword evidence="1" id="KW-1133">Transmembrane helix</keyword>
<dbReference type="EMBL" id="VJMH01005579">
    <property type="protein sequence ID" value="KAF0694304.1"/>
    <property type="molecule type" value="Genomic_DNA"/>
</dbReference>
<evidence type="ECO:0000313" key="3">
    <source>
        <dbReference type="EMBL" id="VFT91634.1"/>
    </source>
</evidence>
<evidence type="ECO:0000313" key="4">
    <source>
        <dbReference type="Proteomes" id="UP000332933"/>
    </source>
</evidence>
<feature type="transmembrane region" description="Helical" evidence="1">
    <location>
        <begin position="58"/>
        <end position="75"/>
    </location>
</feature>
<dbReference type="AlphaFoldDB" id="A0A485L281"/>
<dbReference type="Pfam" id="PF06772">
    <property type="entry name" value="LtrA"/>
    <property type="match status" value="1"/>
</dbReference>
<keyword evidence="1" id="KW-0472">Membrane</keyword>
<feature type="transmembrane region" description="Helical" evidence="1">
    <location>
        <begin position="313"/>
        <end position="335"/>
    </location>
</feature>
<dbReference type="PANTHER" id="PTHR36840">
    <property type="entry name" value="BLL5714 PROTEIN"/>
    <property type="match status" value="1"/>
</dbReference>
<feature type="transmembrane region" description="Helical" evidence="1">
    <location>
        <begin position="356"/>
        <end position="380"/>
    </location>
</feature>
<feature type="transmembrane region" description="Helical" evidence="1">
    <location>
        <begin position="87"/>
        <end position="107"/>
    </location>
</feature>
<protein>
    <submittedName>
        <fullName evidence="3">Aste57867_14816 protein</fullName>
    </submittedName>
</protein>
<dbReference type="InterPro" id="IPR010640">
    <property type="entry name" value="Low_temperature_requirement_A"/>
</dbReference>
<proteinExistence type="predicted"/>
<dbReference type="OrthoDB" id="191995at2759"/>
<feature type="transmembrane region" description="Helical" evidence="1">
    <location>
        <begin position="239"/>
        <end position="260"/>
    </location>
</feature>
<evidence type="ECO:0000313" key="2">
    <source>
        <dbReference type="EMBL" id="KAF0694304.1"/>
    </source>
</evidence>
<sequence>MPSMMRTFMSHPTLSADWSGDYEEKSAEWFELFLDLIVVAAFSNTATKLQHDLSLPGVLYFLLLTGLYTMCWTLYANFHARFNEKSLLHYAYLYVFLVGLGGMVLAGDAGHTFTIGLVLVHIAQVLMYSTVHSLLPRVRATTVVDILFNLFAIAVLLLSLVLPASWTLPAYVLVYVVESIGRYVAAILGWFMPPSHMRVPMNIDHFNERVGCLVMVALGEAVVSAIINFDKPELLTTRFFVMMQLALLVIFAMAMYYFAIKPPRDFHALRRSAVAGITFTWLHFLLYPTLLAIGVGLKFITAAVLADTPLRSIHVWLLFGSIALALVVMLGIRLTHYGGRQPSPTDPVPVKRIKNAWWLLVGVSPLVSLLCAALLVAFSGDDATDPLHALTFAALFNVFWVLVESAMMNKLVELGYGGLGAEDGEAKALLDTTSTKQ</sequence>
<dbReference type="EMBL" id="CAADRA010005600">
    <property type="protein sequence ID" value="VFT91634.1"/>
    <property type="molecule type" value="Genomic_DNA"/>
</dbReference>
<dbReference type="PANTHER" id="PTHR36840:SF1">
    <property type="entry name" value="BLL5714 PROTEIN"/>
    <property type="match status" value="1"/>
</dbReference>
<dbReference type="Proteomes" id="UP000332933">
    <property type="component" value="Unassembled WGS sequence"/>
</dbReference>
<gene>
    <name evidence="3" type="primary">Aste57867_14816</name>
    <name evidence="2" type="ORF">As57867_014760</name>
    <name evidence="3" type="ORF">ASTE57867_14816</name>
</gene>
<keyword evidence="4" id="KW-1185">Reference proteome</keyword>
<feature type="transmembrane region" description="Helical" evidence="1">
    <location>
        <begin position="168"/>
        <end position="190"/>
    </location>
</feature>
<organism evidence="3 4">
    <name type="scientific">Aphanomyces stellatus</name>
    <dbReference type="NCBI Taxonomy" id="120398"/>
    <lineage>
        <taxon>Eukaryota</taxon>
        <taxon>Sar</taxon>
        <taxon>Stramenopiles</taxon>
        <taxon>Oomycota</taxon>
        <taxon>Saprolegniomycetes</taxon>
        <taxon>Saprolegniales</taxon>
        <taxon>Verrucalvaceae</taxon>
        <taxon>Aphanomyces</taxon>
    </lineage>
</organism>
<feature type="transmembrane region" description="Helical" evidence="1">
    <location>
        <begin position="210"/>
        <end position="227"/>
    </location>
</feature>